<protein>
    <submittedName>
        <fullName evidence="2">Uncharacterized protein</fullName>
    </submittedName>
</protein>
<sequence length="71" mass="8469">SSTDFRHYNSHTDNDDSSDEHLANNEHFLSAPENYERVDFSPDFSIADQSKKGFKLLADRKYRKSYYQRLY</sequence>
<name>A0A067E930_CITSI</name>
<feature type="non-terminal residue" evidence="2">
    <location>
        <position position="1"/>
    </location>
</feature>
<feature type="region of interest" description="Disordered" evidence="1">
    <location>
        <begin position="1"/>
        <end position="28"/>
    </location>
</feature>
<dbReference type="Proteomes" id="UP000027120">
    <property type="component" value="Unassembled WGS sequence"/>
</dbReference>
<keyword evidence="3" id="KW-1185">Reference proteome</keyword>
<reference evidence="2 3" key="1">
    <citation type="submission" date="2014-04" db="EMBL/GenBank/DDBJ databases">
        <authorList>
            <consortium name="International Citrus Genome Consortium"/>
            <person name="Gmitter F."/>
            <person name="Chen C."/>
            <person name="Farmerie W."/>
            <person name="Harkins T."/>
            <person name="Desany B."/>
            <person name="Mohiuddin M."/>
            <person name="Kodira C."/>
            <person name="Borodovsky M."/>
            <person name="Lomsadze A."/>
            <person name="Burns P."/>
            <person name="Jenkins J."/>
            <person name="Prochnik S."/>
            <person name="Shu S."/>
            <person name="Chapman J."/>
            <person name="Pitluck S."/>
            <person name="Schmutz J."/>
            <person name="Rokhsar D."/>
        </authorList>
    </citation>
    <scope>NUCLEOTIDE SEQUENCE</scope>
</reference>
<gene>
    <name evidence="2" type="ORF">CISIN_1g0075531mg</name>
</gene>
<evidence type="ECO:0000313" key="3">
    <source>
        <dbReference type="Proteomes" id="UP000027120"/>
    </source>
</evidence>
<evidence type="ECO:0000256" key="1">
    <source>
        <dbReference type="SAM" id="MobiDB-lite"/>
    </source>
</evidence>
<organism evidence="2 3">
    <name type="scientific">Citrus sinensis</name>
    <name type="common">Sweet orange</name>
    <name type="synonym">Citrus aurantium var. sinensis</name>
    <dbReference type="NCBI Taxonomy" id="2711"/>
    <lineage>
        <taxon>Eukaryota</taxon>
        <taxon>Viridiplantae</taxon>
        <taxon>Streptophyta</taxon>
        <taxon>Embryophyta</taxon>
        <taxon>Tracheophyta</taxon>
        <taxon>Spermatophyta</taxon>
        <taxon>Magnoliopsida</taxon>
        <taxon>eudicotyledons</taxon>
        <taxon>Gunneridae</taxon>
        <taxon>Pentapetalae</taxon>
        <taxon>rosids</taxon>
        <taxon>malvids</taxon>
        <taxon>Sapindales</taxon>
        <taxon>Rutaceae</taxon>
        <taxon>Aurantioideae</taxon>
        <taxon>Citrus</taxon>
    </lineage>
</organism>
<evidence type="ECO:0000313" key="2">
    <source>
        <dbReference type="EMBL" id="KDO50405.1"/>
    </source>
</evidence>
<dbReference type="EMBL" id="KK785080">
    <property type="protein sequence ID" value="KDO50405.1"/>
    <property type="molecule type" value="Genomic_DNA"/>
</dbReference>
<proteinExistence type="predicted"/>
<feature type="compositionally biased region" description="Basic and acidic residues" evidence="1">
    <location>
        <begin position="1"/>
        <end position="24"/>
    </location>
</feature>
<dbReference type="AlphaFoldDB" id="A0A067E930"/>
<accession>A0A067E930</accession>